<organism evidence="1 2">
    <name type="scientific">Streptomyces viridiviolaceus</name>
    <dbReference type="NCBI Taxonomy" id="68282"/>
    <lineage>
        <taxon>Bacteria</taxon>
        <taxon>Bacillati</taxon>
        <taxon>Actinomycetota</taxon>
        <taxon>Actinomycetes</taxon>
        <taxon>Kitasatosporales</taxon>
        <taxon>Streptomycetaceae</taxon>
        <taxon>Streptomyces</taxon>
    </lineage>
</organism>
<dbReference type="Pfam" id="PF13374">
    <property type="entry name" value="TPR_10"/>
    <property type="match status" value="3"/>
</dbReference>
<dbReference type="Gene3D" id="3.40.50.300">
    <property type="entry name" value="P-loop containing nucleotide triphosphate hydrolases"/>
    <property type="match status" value="1"/>
</dbReference>
<dbReference type="InterPro" id="IPR011990">
    <property type="entry name" value="TPR-like_helical_dom_sf"/>
</dbReference>
<comment type="caution">
    <text evidence="1">The sequence shown here is derived from an EMBL/GenBank/DDBJ whole genome shotgun (WGS) entry which is preliminary data.</text>
</comment>
<evidence type="ECO:0000313" key="1">
    <source>
        <dbReference type="EMBL" id="MFC7013157.1"/>
    </source>
</evidence>
<proteinExistence type="predicted"/>
<keyword evidence="2" id="KW-1185">Reference proteome</keyword>
<dbReference type="Proteomes" id="UP001596409">
    <property type="component" value="Unassembled WGS sequence"/>
</dbReference>
<name>A0ABW2E1F6_9ACTN</name>
<dbReference type="InterPro" id="IPR027417">
    <property type="entry name" value="P-loop_NTPase"/>
</dbReference>
<dbReference type="EMBL" id="JBHSYM010000029">
    <property type="protein sequence ID" value="MFC7013157.1"/>
    <property type="molecule type" value="Genomic_DNA"/>
</dbReference>
<dbReference type="Pfam" id="PF13424">
    <property type="entry name" value="TPR_12"/>
    <property type="match status" value="1"/>
</dbReference>
<sequence length="1037" mass="113166">MADERRALVIASHWDAREEKPEDRLELLEPCATELTELLLDPLRGDCEPARGDGLVLNPRTVAEVTDALTETFEEASADGASLVLGFLGHGHVVREGEFLFPVRSTPAVPAPETAYDLPAGLGELMLRHGGVRELTVVVDACLSGYAALFAAQHWFGSALHTGKRIEVLTSSDGRVSYGLQFSRALNGLIGQGDVRLDTVLCAGPVRQAVRARLTRQVPQAASYDGGGGAPTGPLDTWLAHNVAYQGELSVLAGSADRDVLLPPLRLFQPPAELGELVEAVRGHRQVAVLGTMGTGKTTLAAALCRAELLPPEAADRVPAVCGVIRLDSSRWTSGSVWPLLADQLKKFLPGFAAAKKAYNSTVPEAERTLLPQAVAEIGGPLGRLEQREPVRVIVDGLDQVDTAHRPELVHELTALADAAPEWFGVVATARDGVPLPDAWHRAPVPAPGEEQLRAYLRANRATVRTQNAILRQAGGNWQATRVLAGSGPLARTGRVSFTDMYRETLLQLKARVPGGHGGRLDAVLVVAAASGPSPTLPRPLLGRAAADLGGPADDESLGQVLDLLPGLVVRSPHPAGTELLGVHHPSLIEYVAEEADVVSGHAALCRALEKMAPMDRHTPDDPVHAYAEQAEPEHLWQAAEREPALYERLLECLERRAAPEATVNRARWVAWADRLAERPGPDSPVTLNARERAAYWTGKAGAYGRSRELYRLLLDDQRRVLGDDDPRVLQTRYRIAYATGEAGEFAEAVRLHRAVLDDQVRVLGADDPRTLKNRHDIAYWVGRGGDMAEGLRLHEELLQDQLRVLPPTDQAVLESRHYIAYWHGMLGRYDTALALHEDLLRDRIAVFGEDHAQVLFSRFNIYKFLGESGRRQEALDGYRALLPDVRRIRGEDHPNTLLARLNIARYTWELGDPGSALGLHEELLEDQRKALGDTHPAVLITRFNIAMIRAELGDPDTALAELDVLLEERLARYGNPLHPEVIRTRFGQARVRARQGDVEAAAEQFRQVRDDRARVLGEDHPDTLAAQAELDGLVAG</sequence>
<dbReference type="InterPro" id="IPR053137">
    <property type="entry name" value="NLR-like"/>
</dbReference>
<protein>
    <submittedName>
        <fullName evidence="1">Tetratricopeptide repeat protein</fullName>
    </submittedName>
</protein>
<accession>A0ABW2E1F6</accession>
<dbReference type="RefSeq" id="WP_189873603.1">
    <property type="nucleotide sequence ID" value="NZ_BMWA01000012.1"/>
</dbReference>
<dbReference type="PANTHER" id="PTHR46082:SF6">
    <property type="entry name" value="AAA+ ATPASE DOMAIN-CONTAINING PROTEIN-RELATED"/>
    <property type="match status" value="1"/>
</dbReference>
<dbReference type="SUPFAM" id="SSF52540">
    <property type="entry name" value="P-loop containing nucleoside triphosphate hydrolases"/>
    <property type="match status" value="1"/>
</dbReference>
<gene>
    <name evidence="1" type="ORF">ACFQMH_15835</name>
</gene>
<evidence type="ECO:0000313" key="2">
    <source>
        <dbReference type="Proteomes" id="UP001596409"/>
    </source>
</evidence>
<dbReference type="PANTHER" id="PTHR46082">
    <property type="entry name" value="ATP/GTP-BINDING PROTEIN-RELATED"/>
    <property type="match status" value="1"/>
</dbReference>
<dbReference type="SUPFAM" id="SSF48452">
    <property type="entry name" value="TPR-like"/>
    <property type="match status" value="2"/>
</dbReference>
<reference evidence="2" key="1">
    <citation type="journal article" date="2019" name="Int. J. Syst. Evol. Microbiol.">
        <title>The Global Catalogue of Microorganisms (GCM) 10K type strain sequencing project: providing services to taxonomists for standard genome sequencing and annotation.</title>
        <authorList>
            <consortium name="The Broad Institute Genomics Platform"/>
            <consortium name="The Broad Institute Genome Sequencing Center for Infectious Disease"/>
            <person name="Wu L."/>
            <person name="Ma J."/>
        </authorList>
    </citation>
    <scope>NUCLEOTIDE SEQUENCE [LARGE SCALE GENOMIC DNA]</scope>
    <source>
        <strain evidence="2">JCM 4855</strain>
    </source>
</reference>
<dbReference type="Gene3D" id="1.25.40.10">
    <property type="entry name" value="Tetratricopeptide repeat domain"/>
    <property type="match status" value="2"/>
</dbReference>